<dbReference type="Gene3D" id="3.20.20.60">
    <property type="entry name" value="Phosphoenolpyruvate-binding domains"/>
    <property type="match status" value="1"/>
</dbReference>
<dbReference type="EC" id="2.1.2.11" evidence="6"/>
<keyword evidence="8" id="KW-1185">Reference proteome</keyword>
<dbReference type="Proteomes" id="UP001549366">
    <property type="component" value="Unassembled WGS sequence"/>
</dbReference>
<comment type="function">
    <text evidence="6">Catalyzes the reversible reaction in which hydroxymethyl group from 5,10-methylenetetrahydrofolate is transferred onto alpha-ketoisovalerate to form ketopantoate.</text>
</comment>
<feature type="binding site" evidence="6">
    <location>
        <position position="84"/>
    </location>
    <ligand>
        <name>Mg(2+)</name>
        <dbReference type="ChEBI" id="CHEBI:18420"/>
    </ligand>
</feature>
<evidence type="ECO:0000256" key="2">
    <source>
        <dbReference type="ARBA" id="ARBA00011424"/>
    </source>
</evidence>
<dbReference type="SUPFAM" id="SSF51621">
    <property type="entry name" value="Phosphoenolpyruvate/pyruvate domain"/>
    <property type="match status" value="1"/>
</dbReference>
<comment type="cofactor">
    <cofactor evidence="6">
        <name>Mg(2+)</name>
        <dbReference type="ChEBI" id="CHEBI:18420"/>
    </cofactor>
    <text evidence="6">Binds 1 Mg(2+) ion per subunit.</text>
</comment>
<evidence type="ECO:0000313" key="7">
    <source>
        <dbReference type="EMBL" id="MET4756886.1"/>
    </source>
</evidence>
<dbReference type="CDD" id="cd06557">
    <property type="entry name" value="KPHMT-like"/>
    <property type="match status" value="1"/>
</dbReference>
<dbReference type="NCBIfam" id="NF001452">
    <property type="entry name" value="PRK00311.1"/>
    <property type="match status" value="1"/>
</dbReference>
<dbReference type="InterPro" id="IPR015813">
    <property type="entry name" value="Pyrv/PenolPyrv_kinase-like_dom"/>
</dbReference>
<dbReference type="PANTHER" id="PTHR20881">
    <property type="entry name" value="3-METHYL-2-OXOBUTANOATE HYDROXYMETHYLTRANSFERASE"/>
    <property type="match status" value="1"/>
</dbReference>
<evidence type="ECO:0000256" key="3">
    <source>
        <dbReference type="ARBA" id="ARBA00022655"/>
    </source>
</evidence>
<accession>A0ABV2SI26</accession>
<protein>
    <recommendedName>
        <fullName evidence="6">3-methyl-2-oxobutanoate hydroxymethyltransferase</fullName>
        <ecNumber evidence="6">2.1.2.11</ecNumber>
    </recommendedName>
    <alternativeName>
        <fullName evidence="6">Ketopantoate hydroxymethyltransferase</fullName>
        <shortName evidence="6">KPHMT</shortName>
    </alternativeName>
</protein>
<evidence type="ECO:0000256" key="4">
    <source>
        <dbReference type="ARBA" id="ARBA00022679"/>
    </source>
</evidence>
<feature type="binding site" evidence="6">
    <location>
        <position position="112"/>
    </location>
    <ligand>
        <name>3-methyl-2-oxobutanoate</name>
        <dbReference type="ChEBI" id="CHEBI:11851"/>
    </ligand>
</feature>
<reference evidence="7 8" key="1">
    <citation type="submission" date="2024-06" db="EMBL/GenBank/DDBJ databases">
        <title>Genomic Encyclopedia of Type Strains, Phase V (KMG-V): Genome sequencing to study the core and pangenomes of soil and plant-associated prokaryotes.</title>
        <authorList>
            <person name="Whitman W."/>
        </authorList>
    </citation>
    <scope>NUCLEOTIDE SEQUENCE [LARGE SCALE GENOMIC DNA]</scope>
    <source>
        <strain evidence="7 8">NE40</strain>
    </source>
</reference>
<evidence type="ECO:0000256" key="5">
    <source>
        <dbReference type="ARBA" id="ARBA00022723"/>
    </source>
</evidence>
<dbReference type="InterPro" id="IPR003700">
    <property type="entry name" value="Pantoate_hydroxy_MeTrfase"/>
</dbReference>
<feature type="binding site" evidence="6">
    <location>
        <begin position="45"/>
        <end position="46"/>
    </location>
    <ligand>
        <name>3-methyl-2-oxobutanoate</name>
        <dbReference type="ChEBI" id="CHEBI:11851"/>
    </ligand>
</feature>
<comment type="similarity">
    <text evidence="1 6">Belongs to the PanB family.</text>
</comment>
<dbReference type="PANTHER" id="PTHR20881:SF0">
    <property type="entry name" value="3-METHYL-2-OXOBUTANOATE HYDROXYMETHYLTRANSFERASE"/>
    <property type="match status" value="1"/>
</dbReference>
<proteinExistence type="inferred from homology"/>
<dbReference type="EMBL" id="JBEWTB010000002">
    <property type="protein sequence ID" value="MET4756886.1"/>
    <property type="molecule type" value="Genomic_DNA"/>
</dbReference>
<feature type="active site" description="Proton acceptor" evidence="6">
    <location>
        <position position="181"/>
    </location>
</feature>
<keyword evidence="6" id="KW-0460">Magnesium</keyword>
<comment type="catalytic activity">
    <reaction evidence="6">
        <text>(6R)-5,10-methylene-5,6,7,8-tetrahydrofolate + 3-methyl-2-oxobutanoate + H2O = 2-dehydropantoate + (6S)-5,6,7,8-tetrahydrofolate</text>
        <dbReference type="Rhea" id="RHEA:11824"/>
        <dbReference type="ChEBI" id="CHEBI:11561"/>
        <dbReference type="ChEBI" id="CHEBI:11851"/>
        <dbReference type="ChEBI" id="CHEBI:15377"/>
        <dbReference type="ChEBI" id="CHEBI:15636"/>
        <dbReference type="ChEBI" id="CHEBI:57453"/>
        <dbReference type="EC" id="2.1.2.11"/>
    </reaction>
</comment>
<feature type="binding site" evidence="6">
    <location>
        <position position="84"/>
    </location>
    <ligand>
        <name>3-methyl-2-oxobutanoate</name>
        <dbReference type="ChEBI" id="CHEBI:11851"/>
    </ligand>
</feature>
<keyword evidence="6" id="KW-0963">Cytoplasm</keyword>
<comment type="caution">
    <text evidence="7">The sequence shown here is derived from an EMBL/GenBank/DDBJ whole genome shotgun (WGS) entry which is preliminary data.</text>
</comment>
<dbReference type="NCBIfam" id="TIGR00222">
    <property type="entry name" value="panB"/>
    <property type="match status" value="1"/>
</dbReference>
<feature type="binding site" evidence="6">
    <location>
        <position position="114"/>
    </location>
    <ligand>
        <name>Mg(2+)</name>
        <dbReference type="ChEBI" id="CHEBI:18420"/>
    </ligand>
</feature>
<evidence type="ECO:0000313" key="8">
    <source>
        <dbReference type="Proteomes" id="UP001549366"/>
    </source>
</evidence>
<dbReference type="HAMAP" id="MF_00156">
    <property type="entry name" value="PanB"/>
    <property type="match status" value="1"/>
</dbReference>
<dbReference type="GO" id="GO:0003864">
    <property type="term" value="F:3-methyl-2-oxobutanoate hydroxymethyltransferase activity"/>
    <property type="evidence" value="ECO:0007669"/>
    <property type="project" value="UniProtKB-EC"/>
</dbReference>
<feature type="binding site" evidence="6">
    <location>
        <position position="45"/>
    </location>
    <ligand>
        <name>Mg(2+)</name>
        <dbReference type="ChEBI" id="CHEBI:18420"/>
    </ligand>
</feature>
<organism evidence="7 8">
    <name type="scientific">Endozoicomonas lisbonensis</name>
    <dbReference type="NCBI Taxonomy" id="3120522"/>
    <lineage>
        <taxon>Bacteria</taxon>
        <taxon>Pseudomonadati</taxon>
        <taxon>Pseudomonadota</taxon>
        <taxon>Gammaproteobacteria</taxon>
        <taxon>Oceanospirillales</taxon>
        <taxon>Endozoicomonadaceae</taxon>
        <taxon>Endozoicomonas</taxon>
    </lineage>
</organism>
<keyword evidence="5 6" id="KW-0479">Metal-binding</keyword>
<comment type="subunit">
    <text evidence="2 6">Homodecamer; pentamer of dimers.</text>
</comment>
<dbReference type="InterPro" id="IPR040442">
    <property type="entry name" value="Pyrv_kinase-like_dom_sf"/>
</dbReference>
<evidence type="ECO:0000256" key="1">
    <source>
        <dbReference type="ARBA" id="ARBA00008676"/>
    </source>
</evidence>
<comment type="subcellular location">
    <subcellularLocation>
        <location evidence="6">Cytoplasm</location>
    </subcellularLocation>
</comment>
<evidence type="ECO:0000256" key="6">
    <source>
        <dbReference type="HAMAP-Rule" id="MF_00156"/>
    </source>
</evidence>
<name>A0ABV2SI26_9GAMM</name>
<dbReference type="PIRSF" id="PIRSF000388">
    <property type="entry name" value="Pantoate_hydroxy_MeTrfase"/>
    <property type="match status" value="1"/>
</dbReference>
<comment type="pathway">
    <text evidence="6">Cofactor biosynthesis; (R)-pantothenate biosynthesis; (R)-pantoate from 3-methyl-2-oxobutanoate: step 1/2.</text>
</comment>
<keyword evidence="4 6" id="KW-0808">Transferase</keyword>
<dbReference type="Pfam" id="PF02548">
    <property type="entry name" value="Pantoate_transf"/>
    <property type="match status" value="1"/>
</dbReference>
<keyword evidence="3 6" id="KW-0566">Pantothenate biosynthesis</keyword>
<gene>
    <name evidence="6" type="primary">panB</name>
    <name evidence="7" type="ORF">V5J35_002078</name>
</gene>
<sequence>MAKVTLQTLAAMKESGEKFACLTAYDSTFANIVSTQGVEVILVGDSLGNVIQGENTTLPVTVDDMCYHTRCVARGNEDGLVMADLPFASYHDEEQAIINSARLMRAGADMVKLEGEGWLPPIVTRLREQGIPVCAHLGLTPQLVNVLGGYKVQGREIDRANAMIQAAIDLEAAGTALLLLECVPVSLAREITKAVSIPVIGIGAGPDTDGQILVSYDMLDLTPGRKARFVKNFMEQAGSTQEAIANYVKEVKDGSYPAEEHCFN</sequence>
<dbReference type="RefSeq" id="WP_354011167.1">
    <property type="nucleotide sequence ID" value="NZ_JBEWTA010000001.1"/>
</dbReference>